<sequence>MLAAAVTAALAPADTGRYRLAVTPTPMHVLATVTPPVGSDPVRLAEVLRELLTLRGLGRWRAFVRLRPAEILLIRRVEVAPD</sequence>
<reference evidence="1 2" key="1">
    <citation type="submission" date="2016-01" db="EMBL/GenBank/DDBJ databases">
        <title>The new phylogeny of the genus Mycobacterium.</title>
        <authorList>
            <person name="Tarcisio F."/>
            <person name="Conor M."/>
            <person name="Antonella G."/>
            <person name="Elisabetta G."/>
            <person name="Giulia F.S."/>
            <person name="Sara T."/>
            <person name="Anna F."/>
            <person name="Clotilde B."/>
            <person name="Roberto B."/>
            <person name="Veronica D.S."/>
            <person name="Fabio R."/>
            <person name="Monica P."/>
            <person name="Olivier J."/>
            <person name="Enrico T."/>
            <person name="Nicola S."/>
        </authorList>
    </citation>
    <scope>NUCLEOTIDE SEQUENCE [LARGE SCALE GENOMIC DNA]</scope>
    <source>
        <strain evidence="1 2">DSM 44179</strain>
    </source>
</reference>
<dbReference type="Proteomes" id="UP000193484">
    <property type="component" value="Unassembled WGS sequence"/>
</dbReference>
<keyword evidence="2" id="KW-1185">Reference proteome</keyword>
<dbReference type="EMBL" id="LQOJ01000069">
    <property type="protein sequence ID" value="ORU97249.1"/>
    <property type="molecule type" value="Genomic_DNA"/>
</dbReference>
<accession>A0A1X1R031</accession>
<name>A0A1X1R031_MYCFA</name>
<proteinExistence type="predicted"/>
<dbReference type="STRING" id="1793.AWC04_18370"/>
<comment type="caution">
    <text evidence="1">The sequence shown here is derived from an EMBL/GenBank/DDBJ whole genome shotgun (WGS) entry which is preliminary data.</text>
</comment>
<protein>
    <submittedName>
        <fullName evidence="1">Uncharacterized protein</fullName>
    </submittedName>
</protein>
<evidence type="ECO:0000313" key="2">
    <source>
        <dbReference type="Proteomes" id="UP000193484"/>
    </source>
</evidence>
<organism evidence="1 2">
    <name type="scientific">Mycolicibacterium fallax</name>
    <name type="common">Mycobacterium fallax</name>
    <dbReference type="NCBI Taxonomy" id="1793"/>
    <lineage>
        <taxon>Bacteria</taxon>
        <taxon>Bacillati</taxon>
        <taxon>Actinomycetota</taxon>
        <taxon>Actinomycetes</taxon>
        <taxon>Mycobacteriales</taxon>
        <taxon>Mycobacteriaceae</taxon>
        <taxon>Mycolicibacterium</taxon>
    </lineage>
</organism>
<evidence type="ECO:0000313" key="1">
    <source>
        <dbReference type="EMBL" id="ORU97249.1"/>
    </source>
</evidence>
<gene>
    <name evidence="1" type="ORF">AWC04_18370</name>
</gene>
<dbReference type="AlphaFoldDB" id="A0A1X1R031"/>